<accession>A0A9P0EVD1</accession>
<dbReference type="EMBL" id="OU963862">
    <property type="protein sequence ID" value="CAH0380624.1"/>
    <property type="molecule type" value="Genomic_DNA"/>
</dbReference>
<feature type="region of interest" description="Disordered" evidence="1">
    <location>
        <begin position="1"/>
        <end position="64"/>
    </location>
</feature>
<feature type="compositionally biased region" description="Polar residues" evidence="1">
    <location>
        <begin position="52"/>
        <end position="64"/>
    </location>
</feature>
<protein>
    <submittedName>
        <fullName evidence="2">Uncharacterized protein</fullName>
    </submittedName>
</protein>
<evidence type="ECO:0000256" key="1">
    <source>
        <dbReference type="SAM" id="MobiDB-lite"/>
    </source>
</evidence>
<evidence type="ECO:0000313" key="2">
    <source>
        <dbReference type="EMBL" id="CAH0380624.1"/>
    </source>
</evidence>
<gene>
    <name evidence="2" type="ORF">BEMITA_LOCUS359</name>
</gene>
<reference evidence="2" key="1">
    <citation type="submission" date="2021-12" db="EMBL/GenBank/DDBJ databases">
        <authorList>
            <person name="King R."/>
        </authorList>
    </citation>
    <scope>NUCLEOTIDE SEQUENCE</scope>
</reference>
<dbReference type="AlphaFoldDB" id="A0A9P0EVD1"/>
<organism evidence="2 3">
    <name type="scientific">Bemisia tabaci</name>
    <name type="common">Sweetpotato whitefly</name>
    <name type="synonym">Aleurodes tabaci</name>
    <dbReference type="NCBI Taxonomy" id="7038"/>
    <lineage>
        <taxon>Eukaryota</taxon>
        <taxon>Metazoa</taxon>
        <taxon>Ecdysozoa</taxon>
        <taxon>Arthropoda</taxon>
        <taxon>Hexapoda</taxon>
        <taxon>Insecta</taxon>
        <taxon>Pterygota</taxon>
        <taxon>Neoptera</taxon>
        <taxon>Paraneoptera</taxon>
        <taxon>Hemiptera</taxon>
        <taxon>Sternorrhyncha</taxon>
        <taxon>Aleyrodoidea</taxon>
        <taxon>Aleyrodidae</taxon>
        <taxon>Aleyrodinae</taxon>
        <taxon>Bemisia</taxon>
    </lineage>
</organism>
<evidence type="ECO:0000313" key="3">
    <source>
        <dbReference type="Proteomes" id="UP001152759"/>
    </source>
</evidence>
<feature type="compositionally biased region" description="Polar residues" evidence="1">
    <location>
        <begin position="1"/>
        <end position="10"/>
    </location>
</feature>
<name>A0A9P0EVD1_BEMTA</name>
<keyword evidence="3" id="KW-1185">Reference proteome</keyword>
<feature type="compositionally biased region" description="Polar residues" evidence="1">
    <location>
        <begin position="27"/>
        <end position="39"/>
    </location>
</feature>
<dbReference type="Proteomes" id="UP001152759">
    <property type="component" value="Chromosome 1"/>
</dbReference>
<sequence length="138" mass="14440">MNPERSSVRSPSGVGDGSDKMGCLGGPNSTLDSNESSESIDGDLHHHMKTSIPPNHNMVSSQDALSHHDLFSSVSELKPSPASLSATVMSNAAVAAAYQSQINLVNARPIGAELSRGTGPTSAYMQSDTAMLQDYHSL</sequence>
<proteinExistence type="predicted"/>